<comment type="catalytic activity">
    <reaction evidence="8">
        <text>a ubiquinone + NADH + 5 H(+)(in) = a ubiquinol + NAD(+) + 4 H(+)(out)</text>
        <dbReference type="Rhea" id="RHEA:29091"/>
        <dbReference type="Rhea" id="RHEA-COMP:9565"/>
        <dbReference type="Rhea" id="RHEA-COMP:9566"/>
        <dbReference type="ChEBI" id="CHEBI:15378"/>
        <dbReference type="ChEBI" id="CHEBI:16389"/>
        <dbReference type="ChEBI" id="CHEBI:17976"/>
        <dbReference type="ChEBI" id="CHEBI:57540"/>
        <dbReference type="ChEBI" id="CHEBI:57945"/>
        <dbReference type="EC" id="7.1.1.2"/>
    </reaction>
</comment>
<keyword evidence="7 8" id="KW-0472">Membrane</keyword>
<feature type="transmembrane region" description="Helical" evidence="8">
    <location>
        <begin position="304"/>
        <end position="324"/>
    </location>
</feature>
<sequence>MYNAISLIIILPCISWLFPLFFGRQLGYVFVTRMTSTLIIITTLITYYYFYQLLGNNNPINLELFNYLNIDYLDINYNFEIDALTITMLLAITTISSMVHIYSIGYMETDPHQVRFFSLLSMFTFWMIILVTGSNYFVLFVGWEFIGVTSYLLISFWVTRLQAMKSALSAVLMNRFGDAFFVLGLCVIAYVFGTLNYSTIFATAYLINTDLLVLIMLALFIAAMAKSAQFGLHNWLTLAMEGPTPVSSLLHAATLVTAGIYLLLRSANILEYTPTVLFIILWIGALTTLSAGLIAICSNDLKRIIALSTMSQLGMMTIAIGLSAYNLALFHLLGHAFFKALLFMSAGSIIHSILNESQDIRTYGGLLSYLPYTYICITIASLSLMAMPGLTGYYTKDIIIESTYGSYSISNYVVYWIAYLSAVLTCVYSMKILYLTFYSNPNNNTITYYNAHESNIYITLPMFILAIFAMFAGWILKDIYLGVGTDFVGTHILPNNFSYFDTEFSITQFYKLLPLISAILVSILIVVLNEFFAIVFNLNNKYINTVYSIFNQKLVSDQILNHFIIFKGLVTSGNIAHHVDKGSLYRLGPVGINRLLNKASYNVINLSSNTRSSLSMNSMLILITIVSLLLLVLVMNVNFIIVIPVLISILYILFS</sequence>
<keyword evidence="6 8" id="KW-0830">Ubiquinone</keyword>
<gene>
    <name evidence="11" type="primary">nad5</name>
    <name evidence="12" type="ORF">YALI1_M00338r</name>
</gene>
<evidence type="ECO:0000256" key="7">
    <source>
        <dbReference type="ARBA" id="ARBA00023136"/>
    </source>
</evidence>
<evidence type="ECO:0000313" key="11">
    <source>
        <dbReference type="EMBL" id="AGS44097.1"/>
    </source>
</evidence>
<keyword evidence="8" id="KW-0813">Transport</keyword>
<evidence type="ECO:0000256" key="5">
    <source>
        <dbReference type="ARBA" id="ARBA00022989"/>
    </source>
</evidence>
<evidence type="ECO:0000313" key="12">
    <source>
        <dbReference type="EMBL" id="AOW08010.1"/>
    </source>
</evidence>
<keyword evidence="8" id="KW-0520">NAD</keyword>
<dbReference type="EMDB" id="EMD-10815"/>
<reference evidence="14" key="3">
    <citation type="journal article" date="2021" name="J. Biol. Chem.">
        <title>A conserved arginine residue is critical for stabilizing the N2 FeS cluster in mitochondrial complex I.</title>
        <authorList>
            <person name="Hameedi M.A."/>
            <person name="Grba D.N."/>
            <person name="Richardson K.H."/>
            <person name="Jones A.J.Y."/>
            <person name="Song W."/>
            <person name="Roessler M.M."/>
            <person name="Wright J.J."/>
            <person name="Hirst J."/>
        </authorList>
    </citation>
    <scope>STRUCTURE BY ELECTRON MICROSCOPY (3.70 ANGSTROMS)</scope>
    <scope>FORMYLATION AT MET-1</scope>
</reference>
<dbReference type="PANTHER" id="PTHR42829:SF2">
    <property type="entry name" value="NADH-UBIQUINONE OXIDOREDUCTASE CHAIN 5"/>
    <property type="match status" value="1"/>
</dbReference>
<dbReference type="InterPro" id="IPR018393">
    <property type="entry name" value="NADHpl_OxRdtase_5_subgr"/>
</dbReference>
<evidence type="ECO:0000256" key="4">
    <source>
        <dbReference type="ARBA" id="ARBA00022692"/>
    </source>
</evidence>
<reference evidence="12 13" key="2">
    <citation type="journal article" date="2016" name="PLoS ONE">
        <title>Sequence Assembly of Yarrowia lipolytica Strain W29/CLIB89 Shows Transposable Element Diversity.</title>
        <authorList>
            <person name="Magnan C."/>
            <person name="Yu J."/>
            <person name="Chang I."/>
            <person name="Jahn E."/>
            <person name="Kanomata Y."/>
            <person name="Wu J."/>
            <person name="Zeller M."/>
            <person name="Oakes M."/>
            <person name="Baldi P."/>
            <person name="Sandmeyer S."/>
        </authorList>
    </citation>
    <scope>NUCLEOTIDE SEQUENCE [LARGE SCALE GENOMIC DNA]</scope>
    <source>
        <strain evidence="12">CLIB89</strain>
        <strain evidence="13">CLIB89(W29)</strain>
    </source>
</reference>
<evidence type="ECO:0007829" key="14">
    <source>
        <dbReference type="PDB" id="7B0N"/>
    </source>
</evidence>
<feature type="transmembrane region" description="Helical" evidence="8">
    <location>
        <begin position="620"/>
        <end position="653"/>
    </location>
</feature>
<keyword evidence="4 8" id="KW-0812">Transmembrane</keyword>
<dbReference type="GO" id="GO:0003954">
    <property type="term" value="F:NADH dehydrogenase activity"/>
    <property type="evidence" value="ECO:0007669"/>
    <property type="project" value="TreeGrafter"/>
</dbReference>
<proteinExistence type="evidence at protein level"/>
<keyword evidence="5 8" id="KW-1133">Transmembrane helix</keyword>
<feature type="transmembrane region" description="Helical" evidence="8">
    <location>
        <begin position="336"/>
        <end position="354"/>
    </location>
</feature>
<dbReference type="SMR" id="S5TF58"/>
<dbReference type="GO" id="GO:0008137">
    <property type="term" value="F:NADH dehydrogenase (ubiquinone) activity"/>
    <property type="evidence" value="ECO:0007669"/>
    <property type="project" value="UniProtKB-EC"/>
</dbReference>
<feature type="transmembrane region" description="Helical" evidence="8">
    <location>
        <begin position="6"/>
        <end position="23"/>
    </location>
</feature>
<keyword evidence="8 11" id="KW-0496">Mitochondrion</keyword>
<accession>S5TF58</accession>
<dbReference type="InterPro" id="IPR003945">
    <property type="entry name" value="NU5C-like"/>
</dbReference>
<dbReference type="InterPro" id="IPR001750">
    <property type="entry name" value="ND/Mrp_TM"/>
</dbReference>
<dbReference type="PRINTS" id="PR01435">
    <property type="entry name" value="NPOXDRDTASE5"/>
</dbReference>
<feature type="transmembrane region" description="Helical" evidence="8">
    <location>
        <begin position="204"/>
        <end position="225"/>
    </location>
</feature>
<feature type="transmembrane region" description="Helical" evidence="8">
    <location>
        <begin position="456"/>
        <end position="476"/>
    </location>
</feature>
<dbReference type="Pfam" id="PF00361">
    <property type="entry name" value="Proton_antipo_M"/>
    <property type="match status" value="1"/>
</dbReference>
<keyword evidence="3" id="KW-0249">Electron transport</keyword>
<evidence type="ECO:0000256" key="3">
    <source>
        <dbReference type="ARBA" id="ARBA00022660"/>
    </source>
</evidence>
<feature type="transmembrane region" description="Helical" evidence="8">
    <location>
        <begin position="137"/>
        <end position="158"/>
    </location>
</feature>
<feature type="transmembrane region" description="Helical" evidence="8">
    <location>
        <begin position="246"/>
        <end position="264"/>
    </location>
</feature>
<feature type="transmembrane region" description="Helical" evidence="8">
    <location>
        <begin position="413"/>
        <end position="435"/>
    </location>
</feature>
<dbReference type="EMDB" id="EMD-4872"/>
<comment type="function">
    <text evidence="8">Core subunit of the mitochondrial membrane respiratory chain NADH dehydrogenase (Complex I) which catalyzes electron transfer from NADH through the respiratory chain, using ubiquinone as an electron acceptor. Essential for the catalytic activity and assembly of complex I.</text>
</comment>
<feature type="modified residue" description="N-formylmethionine" evidence="14">
    <location>
        <position position="1"/>
    </location>
</feature>
<dbReference type="EMBL" id="CP017559">
    <property type="protein sequence ID" value="AOW08010.1"/>
    <property type="molecule type" value="Genomic_DNA"/>
</dbReference>
<keyword evidence="14" id="KW-0002">3D-structure</keyword>
<dbReference type="InterPro" id="IPR001516">
    <property type="entry name" value="Proton_antipo_N"/>
</dbReference>
<feature type="transmembrane region" description="Helical" evidence="8">
    <location>
        <begin position="83"/>
        <end position="102"/>
    </location>
</feature>
<evidence type="ECO:0000256" key="2">
    <source>
        <dbReference type="ARBA" id="ARBA00004141"/>
    </source>
</evidence>
<dbReference type="Pfam" id="PF00662">
    <property type="entry name" value="Proton_antipo_N"/>
    <property type="match status" value="1"/>
</dbReference>
<dbReference type="Proteomes" id="UP000182444">
    <property type="component" value="Mitochondrion MT"/>
</dbReference>
<dbReference type="VEuPathDB" id="FungiDB:YALI1_M00338r"/>
<evidence type="ECO:0000256" key="1">
    <source>
        <dbReference type="ARBA" id="ARBA00003257"/>
    </source>
</evidence>
<organism evidence="11">
    <name type="scientific">Yarrowia lipolytica</name>
    <name type="common">Candida lipolytica</name>
    <dbReference type="NCBI Taxonomy" id="4952"/>
    <lineage>
        <taxon>Eukaryota</taxon>
        <taxon>Fungi</taxon>
        <taxon>Dikarya</taxon>
        <taxon>Ascomycota</taxon>
        <taxon>Saccharomycotina</taxon>
        <taxon>Dipodascomycetes</taxon>
        <taxon>Dipodascales</taxon>
        <taxon>Dipodascales incertae sedis</taxon>
        <taxon>Yarrowia</taxon>
    </lineage>
</organism>
<dbReference type="EMBL" id="KC993177">
    <property type="protein sequence ID" value="AGS44097.1"/>
    <property type="molecule type" value="Genomic_DNA"/>
</dbReference>
<evidence type="ECO:0000256" key="8">
    <source>
        <dbReference type="RuleBase" id="RU003404"/>
    </source>
</evidence>
<evidence type="ECO:0000256" key="6">
    <source>
        <dbReference type="ARBA" id="ARBA00023075"/>
    </source>
</evidence>
<geneLocation type="mitochondrion" evidence="11"/>
<evidence type="ECO:0000259" key="10">
    <source>
        <dbReference type="Pfam" id="PF00662"/>
    </source>
</evidence>
<dbReference type="EMDB" id="EMD-4874"/>
<comment type="similarity">
    <text evidence="8">Belongs to the complex I subunit 5 family.</text>
</comment>
<dbReference type="GO" id="GO:0016020">
    <property type="term" value="C:membrane"/>
    <property type="evidence" value="ECO:0007669"/>
    <property type="project" value="UniProtKB-SubCell"/>
</dbReference>
<dbReference type="EMDB" id="EMD-10711"/>
<dbReference type="PANTHER" id="PTHR42829">
    <property type="entry name" value="NADH-UBIQUINONE OXIDOREDUCTASE CHAIN 5"/>
    <property type="match status" value="1"/>
</dbReference>
<feature type="transmembrane region" description="Helical" evidence="8">
    <location>
        <begin position="366"/>
        <end position="387"/>
    </location>
</feature>
<feature type="transmembrane region" description="Helical" evidence="8">
    <location>
        <begin position="276"/>
        <end position="297"/>
    </location>
</feature>
<feature type="domain" description="NADH:quinone oxidoreductase/Mrp antiporter transmembrane" evidence="9">
    <location>
        <begin position="135"/>
        <end position="420"/>
    </location>
</feature>
<dbReference type="PDB" id="7B0N">
    <property type="method" value="EM"/>
    <property type="resolution" value="3.70 A"/>
    <property type="chains" value="L=1-655"/>
</dbReference>
<dbReference type="EMDB" id="EMD-11969"/>
<dbReference type="AlphaFoldDB" id="S5TF58"/>
<protein>
    <recommendedName>
        <fullName evidence="8">NADH-ubiquinone oxidoreductase chain 5</fullName>
        <ecNumber evidence="8">7.1.1.2</ecNumber>
    </recommendedName>
</protein>
<dbReference type="EMDB" id="EMD-4873"/>
<keyword evidence="3" id="KW-0679">Respiratory chain</keyword>
<name>S5TF58_YARLL</name>
<dbReference type="KEGG" id="yli:802624"/>
<dbReference type="EC" id="7.1.1.2" evidence="8"/>
<keyword evidence="12" id="KW-0560">Oxidoreductase</keyword>
<reference evidence="11" key="1">
    <citation type="submission" date="2013-04" db="EMBL/GenBank/DDBJ databases">
        <authorList>
            <person name="Zemanova J."/>
            <person name="Brejova B."/>
            <person name="Nosek J."/>
        </authorList>
    </citation>
    <scope>NUCLEOTIDE SEQUENCE</scope>
    <source>
        <strain evidence="11">CBS 599</strain>
    </source>
</reference>
<dbReference type="PRINTS" id="PR01434">
    <property type="entry name" value="NADHDHGNASE5"/>
</dbReference>
<feature type="domain" description="NADH-Ubiquinone oxidoreductase (complex I) chain 5 N-terminal" evidence="10">
    <location>
        <begin position="68"/>
        <end position="117"/>
    </location>
</feature>
<dbReference type="OrthoDB" id="2686308at2759"/>
<dbReference type="GO" id="GO:0042773">
    <property type="term" value="P:ATP synthesis coupled electron transport"/>
    <property type="evidence" value="ECO:0007669"/>
    <property type="project" value="InterPro"/>
</dbReference>
<evidence type="ECO:0000313" key="13">
    <source>
        <dbReference type="Proteomes" id="UP000182444"/>
    </source>
</evidence>
<feature type="transmembrane region" description="Helical" evidence="8">
    <location>
        <begin position="179"/>
        <end position="198"/>
    </location>
</feature>
<feature type="transmembrane region" description="Helical" evidence="8">
    <location>
        <begin position="512"/>
        <end position="536"/>
    </location>
</feature>
<evidence type="ECO:0000259" key="9">
    <source>
        <dbReference type="Pfam" id="PF00361"/>
    </source>
</evidence>
<dbReference type="NCBIfam" id="TIGR01974">
    <property type="entry name" value="NDH_I_L"/>
    <property type="match status" value="1"/>
</dbReference>
<comment type="subcellular location">
    <subcellularLocation>
        <location evidence="2">Membrane</location>
        <topology evidence="2">Multi-pass membrane protein</topology>
    </subcellularLocation>
</comment>
<comment type="function">
    <text evidence="1">Core subunit of the mitochondrial membrane respiratory chain NADH dehydrogenase (Complex I) that is believed to belong to the minimal assembly required for catalysis. Complex I functions in the transfer of electrons from NADH to the respiratory chain. The immediate electron acceptor for the enzyme is believed to be ubiquinone.</text>
</comment>
<dbReference type="GO" id="GO:0015990">
    <property type="term" value="P:electron transport coupled proton transport"/>
    <property type="evidence" value="ECO:0007669"/>
    <property type="project" value="TreeGrafter"/>
</dbReference>
<feature type="transmembrane region" description="Helical" evidence="8">
    <location>
        <begin position="114"/>
        <end position="131"/>
    </location>
</feature>
<feature type="transmembrane region" description="Helical" evidence="8">
    <location>
        <begin position="30"/>
        <end position="50"/>
    </location>
</feature>